<dbReference type="GO" id="GO:0006313">
    <property type="term" value="P:DNA transposition"/>
    <property type="evidence" value="ECO:0007669"/>
    <property type="project" value="InterPro"/>
</dbReference>
<evidence type="ECO:0000259" key="1">
    <source>
        <dbReference type="Pfam" id="PF01548"/>
    </source>
</evidence>
<keyword evidence="4" id="KW-1185">Reference proteome</keyword>
<dbReference type="RefSeq" id="WP_092852977.1">
    <property type="nucleotide sequence ID" value="NZ_FMAH01000029.1"/>
</dbReference>
<dbReference type="STRING" id="411945.GA0061102_102960"/>
<dbReference type="PANTHER" id="PTHR33055">
    <property type="entry name" value="TRANSPOSASE FOR INSERTION SEQUENCE ELEMENT IS1111A"/>
    <property type="match status" value="1"/>
</dbReference>
<dbReference type="Pfam" id="PF02371">
    <property type="entry name" value="Transposase_20"/>
    <property type="match status" value="1"/>
</dbReference>
<reference evidence="4" key="1">
    <citation type="submission" date="2016-08" db="EMBL/GenBank/DDBJ databases">
        <authorList>
            <person name="Varghese N."/>
            <person name="Submissions Spin"/>
        </authorList>
    </citation>
    <scope>NUCLEOTIDE SEQUENCE [LARGE SCALE GENOMIC DNA]</scope>
    <source>
        <strain evidence="4">HAMBI 2971</strain>
    </source>
</reference>
<organism evidence="3 4">
    <name type="scientific">Rhizobium miluonense</name>
    <dbReference type="NCBI Taxonomy" id="411945"/>
    <lineage>
        <taxon>Bacteria</taxon>
        <taxon>Pseudomonadati</taxon>
        <taxon>Pseudomonadota</taxon>
        <taxon>Alphaproteobacteria</taxon>
        <taxon>Hyphomicrobiales</taxon>
        <taxon>Rhizobiaceae</taxon>
        <taxon>Rhizobium/Agrobacterium group</taxon>
        <taxon>Rhizobium</taxon>
    </lineage>
</organism>
<dbReference type="InterPro" id="IPR002525">
    <property type="entry name" value="Transp_IS110-like_N"/>
</dbReference>
<protein>
    <submittedName>
        <fullName evidence="3">Transposase</fullName>
    </submittedName>
</protein>
<dbReference type="InterPro" id="IPR047650">
    <property type="entry name" value="Transpos_IS110"/>
</dbReference>
<accession>A0A1C3WGY2</accession>
<dbReference type="NCBIfam" id="NF033542">
    <property type="entry name" value="transpos_IS110"/>
    <property type="match status" value="1"/>
</dbReference>
<evidence type="ECO:0000259" key="2">
    <source>
        <dbReference type="Pfam" id="PF02371"/>
    </source>
</evidence>
<proteinExistence type="predicted"/>
<sequence>MKEVSIVGLGLAKRVFQVHAAGGDGGVVLRRKLSRGQVLAFFAELPRCIVAMEACATAHYWAREIGKLGHEVRLLPPAYVKPFVKRQKNDAADAEAIVEAALRPSMRFVVPKTEGQQACSMIFRTRDLFVRQRTQLINALRAHLAEHGIIAPQGIANLTVLTQVVEDDNAGLELIVVEPARLYLDQIEALSSRIVSLEKALRSEAKSSQSTTRLMSMPGMGPITAMAIEAFAPTMTTFRKGRDFAAWLGLVPKQHSSGGKQVLGRTSKMGQRDIRRLLIIGAMTVIRWACRKAPPENSWLARMLARKSRMLVAIALANKMARSIWAMMTKNENYRDPGLAAA</sequence>
<dbReference type="AlphaFoldDB" id="A0A1C3WGY2"/>
<dbReference type="OrthoDB" id="5289737at2"/>
<dbReference type="GO" id="GO:0004803">
    <property type="term" value="F:transposase activity"/>
    <property type="evidence" value="ECO:0007669"/>
    <property type="project" value="InterPro"/>
</dbReference>
<feature type="domain" description="Transposase IS116/IS110/IS902 C-terminal" evidence="2">
    <location>
        <begin position="212"/>
        <end position="289"/>
    </location>
</feature>
<feature type="domain" description="Transposase IS110-like N-terminal" evidence="1">
    <location>
        <begin position="8"/>
        <end position="146"/>
    </location>
</feature>
<dbReference type="Proteomes" id="UP000199435">
    <property type="component" value="Unassembled WGS sequence"/>
</dbReference>
<dbReference type="PANTHER" id="PTHR33055:SF3">
    <property type="entry name" value="PUTATIVE TRANSPOSASE FOR IS117-RELATED"/>
    <property type="match status" value="1"/>
</dbReference>
<gene>
    <name evidence="3" type="ORF">GA0061102_102960</name>
</gene>
<dbReference type="InterPro" id="IPR003346">
    <property type="entry name" value="Transposase_20"/>
</dbReference>
<dbReference type="Pfam" id="PF01548">
    <property type="entry name" value="DEDD_Tnp_IS110"/>
    <property type="match status" value="1"/>
</dbReference>
<evidence type="ECO:0000313" key="4">
    <source>
        <dbReference type="Proteomes" id="UP000199435"/>
    </source>
</evidence>
<name>A0A1C3WGY2_9HYPH</name>
<dbReference type="EMBL" id="FMAH01000029">
    <property type="protein sequence ID" value="SCB39136.1"/>
    <property type="molecule type" value="Genomic_DNA"/>
</dbReference>
<dbReference type="GO" id="GO:0003677">
    <property type="term" value="F:DNA binding"/>
    <property type="evidence" value="ECO:0007669"/>
    <property type="project" value="InterPro"/>
</dbReference>
<evidence type="ECO:0000313" key="3">
    <source>
        <dbReference type="EMBL" id="SCB39136.1"/>
    </source>
</evidence>